<accession>A0A8K0CVK9</accession>
<dbReference type="Gene3D" id="3.30.420.10">
    <property type="entry name" value="Ribonuclease H-like superfamily/Ribonuclease H"/>
    <property type="match status" value="1"/>
</dbReference>
<dbReference type="GO" id="GO:0015074">
    <property type="term" value="P:DNA integration"/>
    <property type="evidence" value="ECO:0007669"/>
    <property type="project" value="InterPro"/>
</dbReference>
<dbReference type="PANTHER" id="PTHR37984">
    <property type="entry name" value="PROTEIN CBG26694"/>
    <property type="match status" value="1"/>
</dbReference>
<gene>
    <name evidence="2" type="ORF">ILUMI_14971</name>
</gene>
<dbReference type="Proteomes" id="UP000801492">
    <property type="component" value="Unassembled WGS sequence"/>
</dbReference>
<dbReference type="InterPro" id="IPR012337">
    <property type="entry name" value="RNaseH-like_sf"/>
</dbReference>
<evidence type="ECO:0000313" key="3">
    <source>
        <dbReference type="Proteomes" id="UP000801492"/>
    </source>
</evidence>
<organism evidence="2 3">
    <name type="scientific">Ignelater luminosus</name>
    <name type="common">Cucubano</name>
    <name type="synonym">Pyrophorus luminosus</name>
    <dbReference type="NCBI Taxonomy" id="2038154"/>
    <lineage>
        <taxon>Eukaryota</taxon>
        <taxon>Metazoa</taxon>
        <taxon>Ecdysozoa</taxon>
        <taxon>Arthropoda</taxon>
        <taxon>Hexapoda</taxon>
        <taxon>Insecta</taxon>
        <taxon>Pterygota</taxon>
        <taxon>Neoptera</taxon>
        <taxon>Endopterygota</taxon>
        <taxon>Coleoptera</taxon>
        <taxon>Polyphaga</taxon>
        <taxon>Elateriformia</taxon>
        <taxon>Elateroidea</taxon>
        <taxon>Elateridae</taxon>
        <taxon>Agrypninae</taxon>
        <taxon>Pyrophorini</taxon>
        <taxon>Ignelater</taxon>
    </lineage>
</organism>
<sequence>MYPLVHIDYCDLGSTHLLVIIDSCTKWLEVYLTPSITTKCTIESLRDCFARFGLPYTVVSDNATVFKSENMQNFFTDNRIKHITIASYSPQSNVQAENSVKTVKVSLKAALADPSNVGVDLSTILARFLITYRDTSHCVTKKSPAEMVFGRQIKTKFDLLIHSDSQISKAVQDTLNGTANIRFFQRGDTVLIRDYHDINSVQWVEATIERKIGSAIMNVNYQRD</sequence>
<dbReference type="SUPFAM" id="SSF53098">
    <property type="entry name" value="Ribonuclease H-like"/>
    <property type="match status" value="1"/>
</dbReference>
<name>A0A8K0CVK9_IGNLU</name>
<comment type="caution">
    <text evidence="2">The sequence shown here is derived from an EMBL/GenBank/DDBJ whole genome shotgun (WGS) entry which is preliminary data.</text>
</comment>
<keyword evidence="3" id="KW-1185">Reference proteome</keyword>
<dbReference type="OrthoDB" id="6778109at2759"/>
<evidence type="ECO:0000259" key="1">
    <source>
        <dbReference type="PROSITE" id="PS50994"/>
    </source>
</evidence>
<dbReference type="PANTHER" id="PTHR37984:SF5">
    <property type="entry name" value="PROTEIN NYNRIN-LIKE"/>
    <property type="match status" value="1"/>
</dbReference>
<dbReference type="Pfam" id="PF00665">
    <property type="entry name" value="rve"/>
    <property type="match status" value="1"/>
</dbReference>
<proteinExistence type="predicted"/>
<evidence type="ECO:0000313" key="2">
    <source>
        <dbReference type="EMBL" id="KAF2891202.1"/>
    </source>
</evidence>
<dbReference type="PROSITE" id="PS50994">
    <property type="entry name" value="INTEGRASE"/>
    <property type="match status" value="1"/>
</dbReference>
<protein>
    <recommendedName>
        <fullName evidence="1">Integrase catalytic domain-containing protein</fullName>
    </recommendedName>
</protein>
<dbReference type="InterPro" id="IPR036397">
    <property type="entry name" value="RNaseH_sf"/>
</dbReference>
<reference evidence="2" key="1">
    <citation type="submission" date="2019-08" db="EMBL/GenBank/DDBJ databases">
        <title>The genome of the North American firefly Photinus pyralis.</title>
        <authorList>
            <consortium name="Photinus pyralis genome working group"/>
            <person name="Fallon T.R."/>
            <person name="Sander Lower S.E."/>
            <person name="Weng J.-K."/>
        </authorList>
    </citation>
    <scope>NUCLEOTIDE SEQUENCE</scope>
    <source>
        <strain evidence="2">TRF0915ILg1</strain>
        <tissue evidence="2">Whole body</tissue>
    </source>
</reference>
<dbReference type="AlphaFoldDB" id="A0A8K0CVK9"/>
<dbReference type="InterPro" id="IPR050951">
    <property type="entry name" value="Retrovirus_Pol_polyprotein"/>
</dbReference>
<dbReference type="InterPro" id="IPR001584">
    <property type="entry name" value="Integrase_cat-core"/>
</dbReference>
<feature type="domain" description="Integrase catalytic" evidence="1">
    <location>
        <begin position="1"/>
        <end position="152"/>
    </location>
</feature>
<dbReference type="EMBL" id="VTPC01036861">
    <property type="protein sequence ID" value="KAF2891202.1"/>
    <property type="molecule type" value="Genomic_DNA"/>
</dbReference>
<dbReference type="GO" id="GO:0003676">
    <property type="term" value="F:nucleic acid binding"/>
    <property type="evidence" value="ECO:0007669"/>
    <property type="project" value="InterPro"/>
</dbReference>